<dbReference type="HOGENOM" id="CLU_086570_1_0_6"/>
<accession>I1YGD6</accession>
<evidence type="ECO:0000313" key="1">
    <source>
        <dbReference type="EMBL" id="AFJ01979.1"/>
    </source>
</evidence>
<name>I1YGD6_METFJ</name>
<gene>
    <name evidence="1" type="ordered locus">Q7C_810</name>
</gene>
<evidence type="ECO:0000313" key="2">
    <source>
        <dbReference type="Proteomes" id="UP000009145"/>
    </source>
</evidence>
<dbReference type="eggNOG" id="ENOG502ZBJ1">
    <property type="taxonomic scope" value="Bacteria"/>
</dbReference>
<dbReference type="KEGG" id="mec:Q7C_810"/>
<dbReference type="Proteomes" id="UP000009145">
    <property type="component" value="Chromosome"/>
</dbReference>
<protein>
    <submittedName>
        <fullName evidence="1">Putative Zn-dependent peptidase, insulinase</fullName>
    </submittedName>
</protein>
<keyword evidence="2" id="KW-1185">Reference proteome</keyword>
<dbReference type="InterPro" id="IPR021505">
    <property type="entry name" value="Phage_B3_Orf6"/>
</dbReference>
<sequence>MSNTTEQTRPPVPEGYMRNAAGHMVPLEEVRPHDKLRDEVAKELVQEAADLHERLKQFKQKALGDIEDLVTIAGEKYGVNLGGKKGNVTISTYDGGFKVVRSYAERITATEEIEAAKELINQCINRWSEGANNNIKALVDRAFRTNNQGKIKMSAILDLLRLDIDDEQWKKAMEALKDSIQVTGTAVYVRVYKRVGKSDQYVPMPLDLAAF</sequence>
<organism evidence="1 2">
    <name type="scientific">Methylophaga frappieri (strain ATCC BAA-2434 / DSM 25690 / JAM7)</name>
    <dbReference type="NCBI Taxonomy" id="754477"/>
    <lineage>
        <taxon>Bacteria</taxon>
        <taxon>Pseudomonadati</taxon>
        <taxon>Pseudomonadota</taxon>
        <taxon>Gammaproteobacteria</taxon>
        <taxon>Thiotrichales</taxon>
        <taxon>Piscirickettsiaceae</taxon>
        <taxon>Methylophaga</taxon>
    </lineage>
</organism>
<dbReference type="EMBL" id="CP003380">
    <property type="protein sequence ID" value="AFJ01979.1"/>
    <property type="molecule type" value="Genomic_DNA"/>
</dbReference>
<dbReference type="OrthoDB" id="7554786at2"/>
<dbReference type="PATRIC" id="fig|754477.3.peg.799"/>
<dbReference type="RefSeq" id="WP_014703400.1">
    <property type="nucleotide sequence ID" value="NC_017856.1"/>
</dbReference>
<reference evidence="1 2" key="1">
    <citation type="journal article" date="2012" name="J. Bacteriol.">
        <title>Complete genome sequences of Methylophaga sp. strain JAM1 and Methylophaga sp. strain JAM7.</title>
        <authorList>
            <person name="Villeneuve C."/>
            <person name="Martineau C."/>
            <person name="Mauffrey F."/>
            <person name="Villemur R."/>
        </authorList>
    </citation>
    <scope>NUCLEOTIDE SEQUENCE [LARGE SCALE GENOMIC DNA]</scope>
    <source>
        <strain evidence="1 2">JAM7</strain>
    </source>
</reference>
<proteinExistence type="predicted"/>
<dbReference type="Pfam" id="PF11363">
    <property type="entry name" value="DUF3164"/>
    <property type="match status" value="1"/>
</dbReference>
<dbReference type="STRING" id="754477.Q7C_810"/>
<dbReference type="AlphaFoldDB" id="I1YGD6"/>